<organism evidence="1 2">
    <name type="scientific">Stygiobacter electus</name>
    <dbReference type="NCBI Taxonomy" id="3032292"/>
    <lineage>
        <taxon>Bacteria</taxon>
        <taxon>Pseudomonadati</taxon>
        <taxon>Ignavibacteriota</taxon>
        <taxon>Ignavibacteria</taxon>
        <taxon>Ignavibacteriales</taxon>
        <taxon>Melioribacteraceae</taxon>
        <taxon>Stygiobacter</taxon>
    </lineage>
</organism>
<name>A0AAE3NZD2_9BACT</name>
<dbReference type="EMBL" id="JARGDL010000004">
    <property type="protein sequence ID" value="MDF1611449.1"/>
    <property type="molecule type" value="Genomic_DNA"/>
</dbReference>
<reference evidence="1" key="1">
    <citation type="submission" date="2023-03" db="EMBL/GenBank/DDBJ databases">
        <title>Stygiobacter electus gen. nov., sp. nov., facultatively anaerobic thermotolerant bacterium of the class Ignavibacteria from a well of Yessentuki mineral water deposit.</title>
        <authorList>
            <person name="Podosokorskaya O.A."/>
            <person name="Elcheninov A.G."/>
            <person name="Petrova N.F."/>
            <person name="Zavarzina D.G."/>
            <person name="Kublanov I.V."/>
            <person name="Merkel A.Y."/>
        </authorList>
    </citation>
    <scope>NUCLEOTIDE SEQUENCE</scope>
    <source>
        <strain evidence="1">09-Me</strain>
    </source>
</reference>
<dbReference type="RefSeq" id="WP_321535216.1">
    <property type="nucleotide sequence ID" value="NZ_JARGDL010000004.1"/>
</dbReference>
<comment type="caution">
    <text evidence="1">The sequence shown here is derived from an EMBL/GenBank/DDBJ whole genome shotgun (WGS) entry which is preliminary data.</text>
</comment>
<keyword evidence="2" id="KW-1185">Reference proteome</keyword>
<dbReference type="AlphaFoldDB" id="A0AAE3NZD2"/>
<sequence>MFVTILTVVVAVGIYLFRNDGELFKKVSKEKILEFAYNKLEEKIDLLKSSPMKDSVKTLVTKEFNNLKNEKFDTAMNKFGQFAELIKSFSIDEKIDSTEFNELKTLVLYHERSKKN</sequence>
<evidence type="ECO:0000313" key="1">
    <source>
        <dbReference type="EMBL" id="MDF1611449.1"/>
    </source>
</evidence>
<evidence type="ECO:0000313" key="2">
    <source>
        <dbReference type="Proteomes" id="UP001221302"/>
    </source>
</evidence>
<dbReference type="Proteomes" id="UP001221302">
    <property type="component" value="Unassembled WGS sequence"/>
</dbReference>
<accession>A0AAE3NZD2</accession>
<proteinExistence type="predicted"/>
<protein>
    <submittedName>
        <fullName evidence="1">Uncharacterized protein</fullName>
    </submittedName>
</protein>
<gene>
    <name evidence="1" type="ORF">P0M35_04750</name>
</gene>